<gene>
    <name evidence="4" type="ORF">GPM918_LOCUS23424</name>
    <name evidence="5" type="ORF">OVA965_LOCUS26715</name>
    <name evidence="6" type="ORF">SRO942_LOCUS23426</name>
    <name evidence="7" type="ORF">TMI583_LOCUS27456</name>
</gene>
<dbReference type="Gene3D" id="2.60.40.10">
    <property type="entry name" value="Immunoglobulins"/>
    <property type="match status" value="3"/>
</dbReference>
<dbReference type="EMBL" id="CAJOBC010008367">
    <property type="protein sequence ID" value="CAF3959720.1"/>
    <property type="molecule type" value="Genomic_DNA"/>
</dbReference>
<sequence>PPEITKPLCDTNVLVGQDGVLTLACEAYPTPKVAWFFNNVELTPGIKHKIESKQNVFELTVKKCAIQDAGDYRVIADNGIDRMEQRVMLNVRRLSPVNKQSCVIGQDTEMSWKFSGFEKPQVTWYFNGQALVRNDRFQMTESNDDRSTLTIRKTQFSDEGVYTARANNSVGEVAANMSLAIVGIKPVIITDLGAQIQVTSGQTMTLKLVISGTPKPKIAWMRENDELALDKYVRVTLPSDDSDGTHTLTIANVQPQHQGEYSAKIENMAGSLKSRNCRVSVIVPVEAAVDPFRRQMLEKQAVLKAYYENFPDIDAVTNVTHPDIKKAEEFTKSILNTKPSGNVTERDTACHILNKLLGNQGQQCLFYDSTSGIHLRDASGSLADIGSADKLFVLKLKSSEGLGGDQSKKTDEDDVKLVDTLKNFIEQNKSHPVIEDIRDRLAKAHEIDKNSIAIKNVFVGTFNIVYTVLNMAQTAVNKFIAIATKLKTQFAQFVSAKIHPLLFRPSFDISFFDARGNKTFSSQPETHQIGPPGRTKLYTTAAGWTRYGLKVLGKYGNDDWLHPFGHAGNWYRAFHGTGNAQAQYIRDENIRKDCEHVCVSAIADIYVGGFAPSATGRYGPGVYCSPDPKFPEGGYVRPVELETQQGKKNFKCMFQVAVNPDGVTVGSAAIWVVKDPQHIRPYGILIKEA</sequence>
<dbReference type="SMART" id="SM00409">
    <property type="entry name" value="IG"/>
    <property type="match status" value="3"/>
</dbReference>
<feature type="non-terminal residue" evidence="4">
    <location>
        <position position="1"/>
    </location>
</feature>
<feature type="domain" description="Ig-like" evidence="3">
    <location>
        <begin position="101"/>
        <end position="180"/>
    </location>
</feature>
<dbReference type="Pfam" id="PF07679">
    <property type="entry name" value="I-set"/>
    <property type="match status" value="3"/>
</dbReference>
<keyword evidence="2" id="KW-0393">Immunoglobulin domain</keyword>
<dbReference type="CDD" id="cd00096">
    <property type="entry name" value="Ig"/>
    <property type="match status" value="1"/>
</dbReference>
<evidence type="ECO:0000256" key="1">
    <source>
        <dbReference type="ARBA" id="ARBA00022737"/>
    </source>
</evidence>
<dbReference type="Proteomes" id="UP000681722">
    <property type="component" value="Unassembled WGS sequence"/>
</dbReference>
<dbReference type="Proteomes" id="UP000663829">
    <property type="component" value="Unassembled WGS sequence"/>
</dbReference>
<dbReference type="InterPro" id="IPR013783">
    <property type="entry name" value="Ig-like_fold"/>
</dbReference>
<evidence type="ECO:0000313" key="8">
    <source>
        <dbReference type="Proteomes" id="UP000663829"/>
    </source>
</evidence>
<dbReference type="PANTHER" id="PTHR13817">
    <property type="entry name" value="TITIN"/>
    <property type="match status" value="1"/>
</dbReference>
<dbReference type="Proteomes" id="UP000677228">
    <property type="component" value="Unassembled WGS sequence"/>
</dbReference>
<dbReference type="SUPFAM" id="SSF48726">
    <property type="entry name" value="Immunoglobulin"/>
    <property type="match status" value="3"/>
</dbReference>
<dbReference type="EMBL" id="CAJNOK010017260">
    <property type="protein sequence ID" value="CAF1260686.1"/>
    <property type="molecule type" value="Genomic_DNA"/>
</dbReference>
<dbReference type="InterPro" id="IPR007110">
    <property type="entry name" value="Ig-like_dom"/>
</dbReference>
<comment type="caution">
    <text evidence="4">The sequence shown here is derived from an EMBL/GenBank/DDBJ whole genome shotgun (WGS) entry which is preliminary data.</text>
</comment>
<proteinExistence type="predicted"/>
<evidence type="ECO:0000313" key="7">
    <source>
        <dbReference type="EMBL" id="CAF4067312.1"/>
    </source>
</evidence>
<dbReference type="FunFam" id="2.60.40.10:FF:000107">
    <property type="entry name" value="Myosin, light chain kinase a"/>
    <property type="match status" value="2"/>
</dbReference>
<evidence type="ECO:0000259" key="3">
    <source>
        <dbReference type="PROSITE" id="PS50835"/>
    </source>
</evidence>
<keyword evidence="8" id="KW-1185">Reference proteome</keyword>
<dbReference type="InterPro" id="IPR003599">
    <property type="entry name" value="Ig_sub"/>
</dbReference>
<organism evidence="4 8">
    <name type="scientific">Didymodactylos carnosus</name>
    <dbReference type="NCBI Taxonomy" id="1234261"/>
    <lineage>
        <taxon>Eukaryota</taxon>
        <taxon>Metazoa</taxon>
        <taxon>Spiralia</taxon>
        <taxon>Gnathifera</taxon>
        <taxon>Rotifera</taxon>
        <taxon>Eurotatoria</taxon>
        <taxon>Bdelloidea</taxon>
        <taxon>Philodinida</taxon>
        <taxon>Philodinidae</taxon>
        <taxon>Didymodactylos</taxon>
    </lineage>
</organism>
<dbReference type="OrthoDB" id="428577at2759"/>
<dbReference type="PANTHER" id="PTHR13817:SF73">
    <property type="entry name" value="FIBRONECTIN TYPE-III DOMAIN-CONTAINING PROTEIN"/>
    <property type="match status" value="1"/>
</dbReference>
<dbReference type="InterPro" id="IPR003598">
    <property type="entry name" value="Ig_sub2"/>
</dbReference>
<dbReference type="AlphaFoldDB" id="A0A814VZT7"/>
<evidence type="ECO:0000313" key="6">
    <source>
        <dbReference type="EMBL" id="CAF3959720.1"/>
    </source>
</evidence>
<dbReference type="EMBL" id="CAJOBA010038815">
    <property type="protein sequence ID" value="CAF4067312.1"/>
    <property type="molecule type" value="Genomic_DNA"/>
</dbReference>
<dbReference type="InterPro" id="IPR036179">
    <property type="entry name" value="Ig-like_dom_sf"/>
</dbReference>
<feature type="domain" description="Ig-like" evidence="3">
    <location>
        <begin position="186"/>
        <end position="280"/>
    </location>
</feature>
<dbReference type="InterPro" id="IPR013098">
    <property type="entry name" value="Ig_I-set"/>
</dbReference>
<dbReference type="Proteomes" id="UP000682733">
    <property type="component" value="Unassembled WGS sequence"/>
</dbReference>
<dbReference type="EMBL" id="CAJNOQ010008364">
    <property type="protein sequence ID" value="CAF1195224.1"/>
    <property type="molecule type" value="Genomic_DNA"/>
</dbReference>
<evidence type="ECO:0000313" key="4">
    <source>
        <dbReference type="EMBL" id="CAF1195224.1"/>
    </source>
</evidence>
<protein>
    <recommendedName>
        <fullName evidence="3">Ig-like domain-containing protein</fullName>
    </recommendedName>
</protein>
<reference evidence="4" key="1">
    <citation type="submission" date="2021-02" db="EMBL/GenBank/DDBJ databases">
        <authorList>
            <person name="Nowell W R."/>
        </authorList>
    </citation>
    <scope>NUCLEOTIDE SEQUENCE</scope>
</reference>
<evidence type="ECO:0000256" key="2">
    <source>
        <dbReference type="ARBA" id="ARBA00023319"/>
    </source>
</evidence>
<name>A0A814VZT7_9BILA</name>
<feature type="domain" description="Ig-like" evidence="3">
    <location>
        <begin position="2"/>
        <end position="90"/>
    </location>
</feature>
<dbReference type="InterPro" id="IPR050964">
    <property type="entry name" value="Striated_Muscle_Regulatory"/>
</dbReference>
<keyword evidence="1" id="KW-0677">Repeat</keyword>
<dbReference type="SMART" id="SM00408">
    <property type="entry name" value="IGc2"/>
    <property type="match status" value="3"/>
</dbReference>
<dbReference type="PROSITE" id="PS50835">
    <property type="entry name" value="IG_LIKE"/>
    <property type="match status" value="3"/>
</dbReference>
<accession>A0A814VZT7</accession>
<evidence type="ECO:0000313" key="5">
    <source>
        <dbReference type="EMBL" id="CAF1260686.1"/>
    </source>
</evidence>